<dbReference type="InterPro" id="IPR029060">
    <property type="entry name" value="PIN-like_dom_sf"/>
</dbReference>
<name>A0A939FC91_9ACTN</name>
<accession>A0A939FC91</accession>
<evidence type="ECO:0000313" key="2">
    <source>
        <dbReference type="Proteomes" id="UP000664167"/>
    </source>
</evidence>
<keyword evidence="2" id="KW-1185">Reference proteome</keyword>
<dbReference type="Gene3D" id="3.40.50.1010">
    <property type="entry name" value="5'-nuclease"/>
    <property type="match status" value="1"/>
</dbReference>
<keyword evidence="1" id="KW-0238">DNA-binding</keyword>
<dbReference type="RefSeq" id="WP_206963795.1">
    <property type="nucleotide sequence ID" value="NZ_BAAAJJ010000002.1"/>
</dbReference>
<sequence>MTAVEVGTLVLDCEGLSKLVADDRGIAALVQRARHHGAHVVTSAVTPVEARHPGIAQARFDWVLSRIDIAPVTEDISRDASKLLAAAGVHGHKYALDAILAATALRQPGPVVVLTSDPEDITLLCGPRVRIVKV</sequence>
<organism evidence="1 2">
    <name type="scientific">Streptomyces beijiangensis</name>
    <dbReference type="NCBI Taxonomy" id="163361"/>
    <lineage>
        <taxon>Bacteria</taxon>
        <taxon>Bacillati</taxon>
        <taxon>Actinomycetota</taxon>
        <taxon>Actinomycetes</taxon>
        <taxon>Kitasatosporales</taxon>
        <taxon>Streptomycetaceae</taxon>
        <taxon>Streptomyces</taxon>
    </lineage>
</organism>
<dbReference type="GO" id="GO:0003677">
    <property type="term" value="F:DNA binding"/>
    <property type="evidence" value="ECO:0007669"/>
    <property type="project" value="UniProtKB-KW"/>
</dbReference>
<dbReference type="AlphaFoldDB" id="A0A939FC91"/>
<proteinExistence type="predicted"/>
<gene>
    <name evidence="1" type="ORF">J0695_21740</name>
</gene>
<dbReference type="EMBL" id="JAFLRJ010000204">
    <property type="protein sequence ID" value="MBO0514395.1"/>
    <property type="molecule type" value="Genomic_DNA"/>
</dbReference>
<reference evidence="1" key="1">
    <citation type="submission" date="2021-03" db="EMBL/GenBank/DDBJ databases">
        <title>Streptomyces poriferae sp. nov., a novel marine sponge-derived Actinobacteria species with anti-MRSA activity.</title>
        <authorList>
            <person name="Sandoval-Powers M."/>
            <person name="Kralova S."/>
            <person name="Nguyen G.-S."/>
            <person name="Fawwal D."/>
            <person name="Degnes K."/>
            <person name="Klinkenberg G."/>
            <person name="Sletta H."/>
            <person name="Wentzel A."/>
            <person name="Liles M.R."/>
        </authorList>
    </citation>
    <scope>NUCLEOTIDE SEQUENCE</scope>
    <source>
        <strain evidence="1">DSM 41794</strain>
    </source>
</reference>
<comment type="caution">
    <text evidence="1">The sequence shown here is derived from an EMBL/GenBank/DDBJ whole genome shotgun (WGS) entry which is preliminary data.</text>
</comment>
<protein>
    <submittedName>
        <fullName evidence="1">DNA-binding protein</fullName>
    </submittedName>
</protein>
<dbReference type="Proteomes" id="UP000664167">
    <property type="component" value="Unassembled WGS sequence"/>
</dbReference>
<evidence type="ECO:0000313" key="1">
    <source>
        <dbReference type="EMBL" id="MBO0514395.1"/>
    </source>
</evidence>
<dbReference type="SUPFAM" id="SSF88723">
    <property type="entry name" value="PIN domain-like"/>
    <property type="match status" value="1"/>
</dbReference>